<evidence type="ECO:0000313" key="1">
    <source>
        <dbReference type="EMBL" id="UGV21601.1"/>
    </source>
</evidence>
<sequence length="877" mass="97532">MAKVGGSYDSVVLGVSQQTPQDRRSGQMWEQVNMVSDPVQGLTRRHGSVFEAKQDLKAGTVNTNWLREAAVKFKVRPFSIGGIDYDLIYSNEYVRENITEVLPVYCYDKTNKKFIPVRGSGDVWGALVANGASAVVNIGSYLFLSAKGYVPQYTTNTKYTPDNERKSIAIWVRNGDYSRDYNFRFTTTAGTTYLAAVRTPASTYPGKLDTSGIPVPAINMAGIGDGGSAEDTMKLNKAIADFNSKMAAYNKQVADSTNGYNSAVTQWLGTASAAIQPEQIAIQLTDQIRSKAGLTAQQIQRDGSYIFITDAANVKTGECVAVSDSYLKAVVNDVAKPDDLIPKHFFGKTVKVRSQKATGKDAYYLVAEAKDGQSGLYGDVIWRETAGVQTQPTKVFCVGTIANGTLFIASDPASLESAAGITGVPRFVGSQVGDQVSIPVPNFLKKGISYMGVFQDRLLIGTGSTVFASRPGDYFNWFRQSVLSVSDNDPVEMYALGSEDDTIYWDTTFDRNHVMFGRKYQYIISGRSLLTPNNPNIQIMSAVEDAVQAEPQASGNLVFYGKDIISKGSLHQMQVGATTDSAESYECSQQLDRYIKGKPCQILCNQSPYVVLLRTTEKYNGFYVYTYLDSMQGGQRMFDSWSTWEWDEKLGYCAGISKYQGEILCYTLRTHNSWMGMVCDRFTFDTELSDYPYLDSWRPMKDWRANNQDLVPSQFPKRLSVAYTAAHTYYFMGSPYENLDNNMPGWEADINSLIIGVNYPAYFTPTSPYLRDKNDKAILNGRLTISRLNVAVSDTGALDGQLDLGDRQVDLPGFSGRILTRLGNFVGRQPIVETSVIMPIYKEIREYKLKLMARDWLPLTVTGLEWVGQWFSRVRRV</sequence>
<accession>A0AA47PDG6</accession>
<dbReference type="InterPro" id="IPR058003">
    <property type="entry name" value="Phage_gp12"/>
</dbReference>
<dbReference type="Pfam" id="PF25675">
    <property type="entry name" value="Phage_nozzle"/>
    <property type="match status" value="2"/>
</dbReference>
<dbReference type="Proteomes" id="UP001177185">
    <property type="component" value="Segment"/>
</dbReference>
<keyword evidence="2" id="KW-1185">Reference proteome</keyword>
<dbReference type="EMBL" id="MW882933">
    <property type="protein sequence ID" value="UGV21601.1"/>
    <property type="molecule type" value="Genomic_DNA"/>
</dbReference>
<organism evidence="1 2">
    <name type="scientific">Cronobacter phage EspYZU05</name>
    <dbReference type="NCBI Taxonomy" id="2836139"/>
    <lineage>
        <taxon>Viruses</taxon>
        <taxon>Duplodnaviria</taxon>
        <taxon>Heunggongvirae</taxon>
        <taxon>Uroviricota</taxon>
        <taxon>Caudoviricetes</taxon>
        <taxon>Autographivirales</taxon>
        <taxon>Autonotataviridae</taxon>
        <taxon>Melnykvirinae</taxon>
        <taxon>Cronosvirus</taxon>
        <taxon>Cronosvirus EspYZU05</taxon>
    </lineage>
</organism>
<proteinExistence type="predicted"/>
<protein>
    <submittedName>
        <fullName evidence="1">Tail tubular protein B</fullName>
    </submittedName>
</protein>
<reference evidence="1 2" key="1">
    <citation type="journal article" date="2021" name="Quality assurance and safety of crops and foods">
        <title>Isolation and characterization of broad host-range of bacteriophages infecting Cronobacter sakazakii and its biocontrol potential in dairy products.</title>
        <authorList>
            <person name="Li H."/>
            <person name="Yang X.-J."/>
            <person name="Zhu X.-Y."/>
            <person name="Gao L."/>
            <person name="Rao S.-Q."/>
            <person name="Yuan L."/>
            <person name="Yang Z.-Q."/>
        </authorList>
    </citation>
    <scope>NUCLEOTIDE SEQUENCE [LARGE SCALE GENOMIC DNA]</scope>
</reference>
<name>A0AA47PDG6_9CAUD</name>
<evidence type="ECO:0000313" key="2">
    <source>
        <dbReference type="Proteomes" id="UP001177185"/>
    </source>
</evidence>